<comment type="catalytic activity">
    <reaction evidence="13">
        <text>5-[(5-phospho-1-deoxy-D-ribulos-1-ylimino)methylamino]-1-(5-phospho-beta-D-ribosyl)imidazole-4-carboxamide + L-glutamine = D-erythro-1-(imidazol-4-yl)glycerol 3-phosphate + 5-amino-1-(5-phospho-beta-D-ribosyl)imidazole-4-carboxamide + L-glutamate + H(+)</text>
        <dbReference type="Rhea" id="RHEA:24793"/>
        <dbReference type="ChEBI" id="CHEBI:15378"/>
        <dbReference type="ChEBI" id="CHEBI:29985"/>
        <dbReference type="ChEBI" id="CHEBI:58278"/>
        <dbReference type="ChEBI" id="CHEBI:58359"/>
        <dbReference type="ChEBI" id="CHEBI:58475"/>
        <dbReference type="ChEBI" id="CHEBI:58525"/>
        <dbReference type="EC" id="4.3.2.10"/>
    </reaction>
</comment>
<sequence length="262" mass="27977">MISLTIRIIPCIDVNYNNVVKGIKFSDLTTVGSPSLLANKYSVSGADELCLLDVTASSDNKMILYDTISRIADTCFIPLTVGGGIRTIKDVECLLKAGADKVAINSASVMNPEFVANCVERFGSQCIVSSVDCKAVNGTWEVFSHSGLRSTGIDALEHICKLVQYGTGEILLTSIDKDGTNDGYDIPLLKSVSQLVNVPVVASGGGSEFRHVVSAIIEGGVSAVLLASALHYDKYSVSQLKYFLGRCGILVRDDYLSYGLCD</sequence>
<evidence type="ECO:0000256" key="13">
    <source>
        <dbReference type="ARBA" id="ARBA00047838"/>
    </source>
</evidence>
<evidence type="ECO:0000256" key="6">
    <source>
        <dbReference type="ARBA" id="ARBA00022605"/>
    </source>
</evidence>
<dbReference type="CDD" id="cd04731">
    <property type="entry name" value="HisF"/>
    <property type="match status" value="1"/>
</dbReference>
<dbReference type="EMBL" id="NXGL01000004">
    <property type="protein sequence ID" value="PIM95137.1"/>
    <property type="molecule type" value="Genomic_DNA"/>
</dbReference>
<dbReference type="InterPro" id="IPR050064">
    <property type="entry name" value="IGPS_HisA/HisF"/>
</dbReference>
<dbReference type="GO" id="GO:0016829">
    <property type="term" value="F:lyase activity"/>
    <property type="evidence" value="ECO:0007669"/>
    <property type="project" value="UniProtKB-KW"/>
</dbReference>
<comment type="function">
    <text evidence="9">IGPS catalyzes the conversion of PRFAR and glutamine to IGP, AICAR and glutamate. The HisF subunit catalyzes the cyclization activity that produces IGP and AICAR from PRFAR using the ammonia provided by the HisH subunit.</text>
</comment>
<dbReference type="PANTHER" id="PTHR21235">
    <property type="entry name" value="IMIDAZOLE GLYCEROL PHOSPHATE SYNTHASE SUBUNIT HISF/H IGP SYNTHASE SUBUNIT HISF/H"/>
    <property type="match status" value="1"/>
</dbReference>
<evidence type="ECO:0000256" key="9">
    <source>
        <dbReference type="ARBA" id="ARBA00025475"/>
    </source>
</evidence>
<evidence type="ECO:0000313" key="15">
    <source>
        <dbReference type="EMBL" id="PIM95137.1"/>
    </source>
</evidence>
<keyword evidence="7 14" id="KW-0368">Histidine biosynthesis</keyword>
<accession>A0ABX4MF65</accession>
<comment type="subunit">
    <text evidence="3">Heterodimer of HisH and HisF.</text>
</comment>
<dbReference type="Gene3D" id="3.20.20.70">
    <property type="entry name" value="Aldolase class I"/>
    <property type="match status" value="1"/>
</dbReference>
<comment type="caution">
    <text evidence="15">The sequence shown here is derived from an EMBL/GenBank/DDBJ whole genome shotgun (WGS) entry which is preliminary data.</text>
</comment>
<dbReference type="Pfam" id="PF00977">
    <property type="entry name" value="His_biosynth"/>
    <property type="match status" value="1"/>
</dbReference>
<evidence type="ECO:0000256" key="12">
    <source>
        <dbReference type="ARBA" id="ARBA00032401"/>
    </source>
</evidence>
<reference evidence="15" key="1">
    <citation type="submission" date="2017-09" db="EMBL/GenBank/DDBJ databases">
        <authorList>
            <person name="Campbell M.A."/>
            <person name="Lukasik P."/>
            <person name="Simon C."/>
            <person name="McCutcheon J.P."/>
        </authorList>
    </citation>
    <scope>NUCLEOTIDE SEQUENCE [LARGE SCALE GENOMIC DNA]</scope>
    <source>
        <strain evidence="15">MAGCAS</strain>
    </source>
</reference>
<comment type="pathway">
    <text evidence="1">Amino-acid biosynthesis; L-histidine biosynthesis; L-histidine from 5-phospho-alpha-D-ribose 1-diphosphate: step 5/9.</text>
</comment>
<dbReference type="InterPro" id="IPR013785">
    <property type="entry name" value="Aldolase_TIM"/>
</dbReference>
<gene>
    <name evidence="15" type="primary">hisF</name>
    <name evidence="15" type="ORF">MAGCAS_49</name>
</gene>
<organism evidence="15 16">
    <name type="scientific">Candidatus Hodgkinia cicadicola</name>
    <dbReference type="NCBI Taxonomy" id="573658"/>
    <lineage>
        <taxon>Bacteria</taxon>
        <taxon>Pseudomonadati</taxon>
        <taxon>Pseudomonadota</taxon>
        <taxon>Alphaproteobacteria</taxon>
        <taxon>Hyphomicrobiales</taxon>
        <taxon>Candidatus Hodgkinia</taxon>
    </lineage>
</organism>
<protein>
    <recommendedName>
        <fullName evidence="5">Imidazole glycerol phosphate synthase subunit HisF</fullName>
        <ecNumber evidence="4">4.3.2.10</ecNumber>
    </recommendedName>
    <alternativeName>
        <fullName evidence="10">IGP synthase cyclase subunit</fullName>
    </alternativeName>
    <alternativeName>
        <fullName evidence="11">IGP synthase subunit HisF</fullName>
    </alternativeName>
    <alternativeName>
        <fullName evidence="12">ImGP synthase subunit HisF</fullName>
    </alternativeName>
</protein>
<name>A0ABX4MF65_9HYPH</name>
<comment type="similarity">
    <text evidence="2 14">Belongs to the HisA/HisF family.</text>
</comment>
<dbReference type="EC" id="4.3.2.10" evidence="4"/>
<evidence type="ECO:0000256" key="14">
    <source>
        <dbReference type="RuleBase" id="RU003657"/>
    </source>
</evidence>
<evidence type="ECO:0000313" key="16">
    <source>
        <dbReference type="Proteomes" id="UP000229707"/>
    </source>
</evidence>
<evidence type="ECO:0000256" key="7">
    <source>
        <dbReference type="ARBA" id="ARBA00023102"/>
    </source>
</evidence>
<dbReference type="InterPro" id="IPR011060">
    <property type="entry name" value="RibuloseP-bd_barrel"/>
</dbReference>
<dbReference type="InterPro" id="IPR006062">
    <property type="entry name" value="His_biosynth"/>
</dbReference>
<dbReference type="Proteomes" id="UP000229707">
    <property type="component" value="Unassembled WGS sequence"/>
</dbReference>
<keyword evidence="8 15" id="KW-0456">Lyase</keyword>
<evidence type="ECO:0000256" key="1">
    <source>
        <dbReference type="ARBA" id="ARBA00005091"/>
    </source>
</evidence>
<dbReference type="SUPFAM" id="SSF51366">
    <property type="entry name" value="Ribulose-phoshate binding barrel"/>
    <property type="match status" value="1"/>
</dbReference>
<evidence type="ECO:0000256" key="4">
    <source>
        <dbReference type="ARBA" id="ARBA00012809"/>
    </source>
</evidence>
<evidence type="ECO:0000256" key="2">
    <source>
        <dbReference type="ARBA" id="ARBA00009667"/>
    </source>
</evidence>
<dbReference type="InterPro" id="IPR004651">
    <property type="entry name" value="HisF"/>
</dbReference>
<evidence type="ECO:0000256" key="8">
    <source>
        <dbReference type="ARBA" id="ARBA00023239"/>
    </source>
</evidence>
<proteinExistence type="inferred from homology"/>
<evidence type="ECO:0000256" key="3">
    <source>
        <dbReference type="ARBA" id="ARBA00011152"/>
    </source>
</evidence>
<evidence type="ECO:0000256" key="5">
    <source>
        <dbReference type="ARBA" id="ARBA00016318"/>
    </source>
</evidence>
<dbReference type="PANTHER" id="PTHR21235:SF2">
    <property type="entry name" value="IMIDAZOLE GLYCEROL PHOSPHATE SYNTHASE HISHF"/>
    <property type="match status" value="1"/>
</dbReference>
<keyword evidence="6 14" id="KW-0028">Amino-acid biosynthesis</keyword>
<evidence type="ECO:0000256" key="11">
    <source>
        <dbReference type="ARBA" id="ARBA00031409"/>
    </source>
</evidence>
<keyword evidence="16" id="KW-1185">Reference proteome</keyword>
<evidence type="ECO:0000256" key="10">
    <source>
        <dbReference type="ARBA" id="ARBA00030264"/>
    </source>
</evidence>